<sequence>MTSLSTTSTSSSEADQEPLPSWCGPLLMTLKREYPEHSTATVADAIRQALALQQEYRMATPVTHLASRFLGGEGSPRRPMPSNRH</sequence>
<name>A0ABU9AVI3_9BACT</name>
<evidence type="ECO:0000313" key="3">
    <source>
        <dbReference type="Proteomes" id="UP001371305"/>
    </source>
</evidence>
<proteinExistence type="predicted"/>
<keyword evidence="3" id="KW-1185">Reference proteome</keyword>
<protein>
    <submittedName>
        <fullName evidence="2">Uncharacterized protein</fullName>
    </submittedName>
</protein>
<evidence type="ECO:0000256" key="1">
    <source>
        <dbReference type="SAM" id="MobiDB-lite"/>
    </source>
</evidence>
<gene>
    <name evidence="2" type="ORF">WKV53_14700</name>
</gene>
<organism evidence="2 3">
    <name type="scientific">Luteolibacter soli</name>
    <dbReference type="NCBI Taxonomy" id="3135280"/>
    <lineage>
        <taxon>Bacteria</taxon>
        <taxon>Pseudomonadati</taxon>
        <taxon>Verrucomicrobiota</taxon>
        <taxon>Verrucomicrobiia</taxon>
        <taxon>Verrucomicrobiales</taxon>
        <taxon>Verrucomicrobiaceae</taxon>
        <taxon>Luteolibacter</taxon>
    </lineage>
</organism>
<reference evidence="2 3" key="1">
    <citation type="submission" date="2024-04" db="EMBL/GenBank/DDBJ databases">
        <title>Luteolibacter sp. isolated from soil.</title>
        <authorList>
            <person name="An J."/>
        </authorList>
    </citation>
    <scope>NUCLEOTIDE SEQUENCE [LARGE SCALE GENOMIC DNA]</scope>
    <source>
        <strain evidence="2 3">Y139</strain>
    </source>
</reference>
<dbReference type="EMBL" id="JBBUKT010000005">
    <property type="protein sequence ID" value="MEK7951764.1"/>
    <property type="molecule type" value="Genomic_DNA"/>
</dbReference>
<feature type="compositionally biased region" description="Low complexity" evidence="1">
    <location>
        <begin position="1"/>
        <end position="12"/>
    </location>
</feature>
<dbReference type="RefSeq" id="WP_341405486.1">
    <property type="nucleotide sequence ID" value="NZ_JBBUKT010000005.1"/>
</dbReference>
<dbReference type="Proteomes" id="UP001371305">
    <property type="component" value="Unassembled WGS sequence"/>
</dbReference>
<feature type="region of interest" description="Disordered" evidence="1">
    <location>
        <begin position="1"/>
        <end position="21"/>
    </location>
</feature>
<comment type="caution">
    <text evidence="2">The sequence shown here is derived from an EMBL/GenBank/DDBJ whole genome shotgun (WGS) entry which is preliminary data.</text>
</comment>
<accession>A0ABU9AVI3</accession>
<evidence type="ECO:0000313" key="2">
    <source>
        <dbReference type="EMBL" id="MEK7951764.1"/>
    </source>
</evidence>